<dbReference type="CDD" id="cd00065">
    <property type="entry name" value="FYVE_like_SF"/>
    <property type="match status" value="1"/>
</dbReference>
<feature type="compositionally biased region" description="Low complexity" evidence="5">
    <location>
        <begin position="70"/>
        <end position="79"/>
    </location>
</feature>
<feature type="compositionally biased region" description="Basic and acidic residues" evidence="5">
    <location>
        <begin position="12"/>
        <end position="24"/>
    </location>
</feature>
<evidence type="ECO:0000256" key="1">
    <source>
        <dbReference type="ARBA" id="ARBA00022723"/>
    </source>
</evidence>
<dbReference type="InterPro" id="IPR017455">
    <property type="entry name" value="Znf_FYVE-rel"/>
</dbReference>
<proteinExistence type="predicted"/>
<sequence length="448" mass="51212">MRMASAPASSRLTDEHEHERENEHLQSNNASPDETDGEDDAQWFTLRKPLQKAKTRRLMRRRHSADNQELAESLTTESTEPQEVPPELSAAQKRGCFQYIKRRHSIAMAFAATSNPHRQRNHVLDDLHDQEDDGTHWEYLKTKHGVDVYKSKRSRCEIRGVTRVNASVKNVMSLLAAGESTEGFAHTQRMLLGRDQVLEARVLSSCVPATASRYFHCGLKYMAMKNPFGVNPLDLVFLDYTDVSTTPDDKLVGYRILESIRVPAFRSVPNYIRASLRCEVYIVRETSDPGVVEVTFASHLDPKSKYSSSKRHTWLDQTVTRLTNLRSYAEKASFSHRLVLEKAHLVKRETRSECVLCETAFSFLRKRHNCRLCGEVTCGKCSRRLPIFVGTETTRVRVCLGCILQSRRQPDELGRTDLENGRRNSIGNCTYIAYDEMDDDEDEDNNAH</sequence>
<dbReference type="EMBL" id="SPLM01000005">
    <property type="protein sequence ID" value="TMW67210.1"/>
    <property type="molecule type" value="Genomic_DNA"/>
</dbReference>
<dbReference type="InterPro" id="IPR052727">
    <property type="entry name" value="Rab4/Rab5_effector"/>
</dbReference>
<dbReference type="PROSITE" id="PS50178">
    <property type="entry name" value="ZF_FYVE"/>
    <property type="match status" value="1"/>
</dbReference>
<dbReference type="Gene3D" id="3.30.40.10">
    <property type="entry name" value="Zinc/RING finger domain, C3HC4 (zinc finger)"/>
    <property type="match status" value="1"/>
</dbReference>
<dbReference type="SUPFAM" id="SSF55961">
    <property type="entry name" value="Bet v1-like"/>
    <property type="match status" value="1"/>
</dbReference>
<gene>
    <name evidence="7" type="ORF">Poli38472_012326</name>
</gene>
<dbReference type="PANTHER" id="PTHR13510">
    <property type="entry name" value="FYVE-FINGER-CONTAINING RAB5 EFFECTOR PROTEIN RABENOSYN-5-RELATED"/>
    <property type="match status" value="1"/>
</dbReference>
<dbReference type="InterPro" id="IPR013083">
    <property type="entry name" value="Znf_RING/FYVE/PHD"/>
</dbReference>
<dbReference type="SMART" id="SM00064">
    <property type="entry name" value="FYVE"/>
    <property type="match status" value="1"/>
</dbReference>
<evidence type="ECO:0000313" key="8">
    <source>
        <dbReference type="Proteomes" id="UP000794436"/>
    </source>
</evidence>
<dbReference type="SUPFAM" id="SSF57903">
    <property type="entry name" value="FYVE/PHD zinc finger"/>
    <property type="match status" value="1"/>
</dbReference>
<organism evidence="7 8">
    <name type="scientific">Pythium oligandrum</name>
    <name type="common">Mycoparasitic fungus</name>
    <dbReference type="NCBI Taxonomy" id="41045"/>
    <lineage>
        <taxon>Eukaryota</taxon>
        <taxon>Sar</taxon>
        <taxon>Stramenopiles</taxon>
        <taxon>Oomycota</taxon>
        <taxon>Peronosporomycetes</taxon>
        <taxon>Pythiales</taxon>
        <taxon>Pythiaceae</taxon>
        <taxon>Pythium</taxon>
    </lineage>
</organism>
<evidence type="ECO:0000256" key="4">
    <source>
        <dbReference type="PROSITE-ProRule" id="PRU00091"/>
    </source>
</evidence>
<feature type="region of interest" description="Disordered" evidence="5">
    <location>
        <begin position="1"/>
        <end position="88"/>
    </location>
</feature>
<name>A0A8K1CPP0_PYTOL</name>
<dbReference type="GO" id="GO:0008270">
    <property type="term" value="F:zinc ion binding"/>
    <property type="evidence" value="ECO:0007669"/>
    <property type="project" value="UniProtKB-KW"/>
</dbReference>
<evidence type="ECO:0000259" key="6">
    <source>
        <dbReference type="PROSITE" id="PS50178"/>
    </source>
</evidence>
<dbReference type="InterPro" id="IPR011011">
    <property type="entry name" value="Znf_FYVE_PHD"/>
</dbReference>
<dbReference type="InterPro" id="IPR000306">
    <property type="entry name" value="Znf_FYVE"/>
</dbReference>
<comment type="caution">
    <text evidence="7">The sequence shown here is derived from an EMBL/GenBank/DDBJ whole genome shotgun (WGS) entry which is preliminary data.</text>
</comment>
<dbReference type="Gene3D" id="3.30.530.20">
    <property type="match status" value="1"/>
</dbReference>
<keyword evidence="1" id="KW-0479">Metal-binding</keyword>
<evidence type="ECO:0000313" key="7">
    <source>
        <dbReference type="EMBL" id="TMW67210.1"/>
    </source>
</evidence>
<keyword evidence="8" id="KW-1185">Reference proteome</keyword>
<feature type="domain" description="FYVE-type" evidence="6">
    <location>
        <begin position="348"/>
        <end position="407"/>
    </location>
</feature>
<protein>
    <recommendedName>
        <fullName evidence="6">FYVE-type domain-containing protein</fullName>
    </recommendedName>
</protein>
<keyword evidence="2 4" id="KW-0863">Zinc-finger</keyword>
<dbReference type="InterPro" id="IPR023393">
    <property type="entry name" value="START-like_dom_sf"/>
</dbReference>
<accession>A0A8K1CPP0</accession>
<dbReference type="PANTHER" id="PTHR13510:SF44">
    <property type="entry name" value="RABENOSYN-5"/>
    <property type="match status" value="1"/>
</dbReference>
<evidence type="ECO:0000256" key="2">
    <source>
        <dbReference type="ARBA" id="ARBA00022771"/>
    </source>
</evidence>
<feature type="compositionally biased region" description="Basic residues" evidence="5">
    <location>
        <begin position="49"/>
        <end position="63"/>
    </location>
</feature>
<dbReference type="OrthoDB" id="63070at2759"/>
<dbReference type="AlphaFoldDB" id="A0A8K1CPP0"/>
<evidence type="ECO:0000256" key="3">
    <source>
        <dbReference type="ARBA" id="ARBA00022833"/>
    </source>
</evidence>
<keyword evidence="3" id="KW-0862">Zinc</keyword>
<dbReference type="Proteomes" id="UP000794436">
    <property type="component" value="Unassembled WGS sequence"/>
</dbReference>
<dbReference type="Pfam" id="PF01363">
    <property type="entry name" value="FYVE"/>
    <property type="match status" value="1"/>
</dbReference>
<evidence type="ECO:0000256" key="5">
    <source>
        <dbReference type="SAM" id="MobiDB-lite"/>
    </source>
</evidence>
<reference evidence="7" key="1">
    <citation type="submission" date="2019-03" db="EMBL/GenBank/DDBJ databases">
        <title>Long read genome sequence of the mycoparasitic Pythium oligandrum ATCC 38472 isolated from sugarbeet rhizosphere.</title>
        <authorList>
            <person name="Gaulin E."/>
        </authorList>
    </citation>
    <scope>NUCLEOTIDE SEQUENCE</scope>
    <source>
        <strain evidence="7">ATCC 38472_TT</strain>
    </source>
</reference>